<dbReference type="Pfam" id="PF25107">
    <property type="entry name" value="VWA7_N"/>
    <property type="match status" value="1"/>
</dbReference>
<feature type="region of interest" description="Disordered" evidence="1">
    <location>
        <begin position="1"/>
        <end position="25"/>
    </location>
</feature>
<gene>
    <name evidence="3" type="ORF">IZO911_LOCUS25495</name>
</gene>
<proteinExistence type="predicted"/>
<accession>A0A814SBL7</accession>
<dbReference type="EMBL" id="CAJNOE010000319">
    <property type="protein sequence ID" value="CAF1145908.1"/>
    <property type="molecule type" value="Genomic_DNA"/>
</dbReference>
<comment type="caution">
    <text evidence="3">The sequence shown here is derived from an EMBL/GenBank/DDBJ whole genome shotgun (WGS) entry which is preliminary data.</text>
</comment>
<evidence type="ECO:0000256" key="1">
    <source>
        <dbReference type="SAM" id="MobiDB-lite"/>
    </source>
</evidence>
<sequence>MTQVRNKRRNERLRPAHDIIGGENHNDYPTQTLFEEIKEKKLPFVSNIVIIGRLRDTWDKQSELGEYYQKFISSLSSIIEKGLEHHEHNTPDSYNMQHATGLLLIFPTLFVHCLEVTNPALKLVLEDLNQSINTQDGLIREASILNISYNIKTRIYPNWTFKSIKLAVEDLDAQPAETTETIALEVLGKLLRLAKYQAEERQRNERPVDILANIDQQRADLLPNQANINYLLKQPIFRTADDILKNYKRPVNIRFESALSSDSPSATHESITRCAFATITSEYIQTQFQINITIPTITNGTCPSSFFIQLKSIFPQIQKQGGNSYSTWINTIDYIIGFNALVDVVEQTDESRHFDSESFIAASQIILARYKIAIDSLNSSDYDNSNEYFGKVTHTLQDFYSHSNWIELNNREPQQDLGINNMTSAQFAAPTVRTCTNCSTGTNAICPSNNCTLAGLTSGYFKLLTDIIHKKPVGKCSHGGTFDATKNNDAIGGINKDTVDSIHGFLHVPAAQTAYLATYKILLQFRSQVLDTLFGKFINILDRKAVSSKTLMLLASSSKSQQDSSLVYTNILNDIRKTNMFSSIQEVVLSPARDSYYKSHILSIATHKHIRIDILRNSMYRQNSFDYGQDLARITGGLYLYNYNKSQDNININQNKQTELINLLYSKDSSSDNILINVDNTCSDLILEFLTNDTISSVTIQLQKWSLVLSPSNILTNTTYYRSYIFSNILPGQWRLIISSLPIKFIFDLRASCYSKFHCFSRVYVNNDNVIHPGLIEFEGNLIQNQNALLITTCDDNSINITDISVAMVDEINGNILGNSFQSIYNSENDRWITNLTNIPSNPFRFKFSFNNQQIQRLSYLLYQPSLIDVEITQVNTTSKQNILVNYRLHNYNKKSVTINFIAKNIGTYMTTKDYKLKANATQDDYINLKPEANQKDMIVLTITASTGDWNYDVYSL</sequence>
<evidence type="ECO:0000313" key="3">
    <source>
        <dbReference type="EMBL" id="CAF1145908.1"/>
    </source>
</evidence>
<dbReference type="PANTHER" id="PTHR14905">
    <property type="entry name" value="NG37"/>
    <property type="match status" value="1"/>
</dbReference>
<evidence type="ECO:0000259" key="2">
    <source>
        <dbReference type="Pfam" id="PF25107"/>
    </source>
</evidence>
<reference evidence="3" key="1">
    <citation type="submission" date="2021-02" db="EMBL/GenBank/DDBJ databases">
        <authorList>
            <person name="Nowell W R."/>
        </authorList>
    </citation>
    <scope>NUCLEOTIDE SEQUENCE</scope>
</reference>
<evidence type="ECO:0000313" key="4">
    <source>
        <dbReference type="Proteomes" id="UP000663860"/>
    </source>
</evidence>
<dbReference type="AlphaFoldDB" id="A0A814SBL7"/>
<dbReference type="Pfam" id="PF24787">
    <property type="entry name" value="TEX47"/>
    <property type="match status" value="1"/>
</dbReference>
<feature type="domain" description="VWA7 N-terminal" evidence="2">
    <location>
        <begin position="322"/>
        <end position="534"/>
    </location>
</feature>
<dbReference type="Proteomes" id="UP000663860">
    <property type="component" value="Unassembled WGS sequence"/>
</dbReference>
<name>A0A814SBL7_9BILA</name>
<protein>
    <recommendedName>
        <fullName evidence="2">VWA7 N-terminal domain-containing protein</fullName>
    </recommendedName>
</protein>
<dbReference type="InterPro" id="IPR052577">
    <property type="entry name" value="VWA7"/>
</dbReference>
<feature type="compositionally biased region" description="Basic residues" evidence="1">
    <location>
        <begin position="1"/>
        <end position="11"/>
    </location>
</feature>
<dbReference type="InterPro" id="IPR055308">
    <property type="entry name" value="TEX47-like"/>
</dbReference>
<dbReference type="PANTHER" id="PTHR14905:SF7">
    <property type="entry name" value="VON WILLEBRAND FACTOR A DOMAIN-CONTAINING PROTEIN 7"/>
    <property type="match status" value="1"/>
</dbReference>
<dbReference type="InterPro" id="IPR056862">
    <property type="entry name" value="VWA7_N"/>
</dbReference>
<organism evidence="3 4">
    <name type="scientific">Adineta steineri</name>
    <dbReference type="NCBI Taxonomy" id="433720"/>
    <lineage>
        <taxon>Eukaryota</taxon>
        <taxon>Metazoa</taxon>
        <taxon>Spiralia</taxon>
        <taxon>Gnathifera</taxon>
        <taxon>Rotifera</taxon>
        <taxon>Eurotatoria</taxon>
        <taxon>Bdelloidea</taxon>
        <taxon>Adinetida</taxon>
        <taxon>Adinetidae</taxon>
        <taxon>Adineta</taxon>
    </lineage>
</organism>